<dbReference type="EMBL" id="CAADEZ010000340">
    <property type="protein sequence ID" value="VFJ63755.1"/>
    <property type="molecule type" value="Genomic_DNA"/>
</dbReference>
<dbReference type="AlphaFoldDB" id="A0A450WCW3"/>
<proteinExistence type="predicted"/>
<dbReference type="EMBL" id="CAADFL010000344">
    <property type="protein sequence ID" value="VFK14880.1"/>
    <property type="molecule type" value="Genomic_DNA"/>
</dbReference>
<accession>A0A450WCW3</accession>
<sequence>MRLRAVRDLERIPANYMNKLVNTGDIWEIRIDIDTNSFRLLGFFHRRELARPRLRPTRHDPVLVKRP</sequence>
<organism evidence="3">
    <name type="scientific">Candidatus Kentrum sp. FM</name>
    <dbReference type="NCBI Taxonomy" id="2126340"/>
    <lineage>
        <taxon>Bacteria</taxon>
        <taxon>Pseudomonadati</taxon>
        <taxon>Pseudomonadota</taxon>
        <taxon>Gammaproteobacteria</taxon>
        <taxon>Candidatus Kentrum</taxon>
    </lineage>
</organism>
<reference evidence="3" key="1">
    <citation type="submission" date="2019-02" db="EMBL/GenBank/DDBJ databases">
        <authorList>
            <person name="Gruber-Vodicka R. H."/>
            <person name="Seah K. B. B."/>
        </authorList>
    </citation>
    <scope>NUCLEOTIDE SEQUENCE</scope>
    <source>
        <strain evidence="1">BECK_BZ163</strain>
        <strain evidence="3">BECK_BZ164</strain>
        <strain evidence="2">BECK_BZ165</strain>
    </source>
</reference>
<name>A0A450WCW3_9GAMM</name>
<dbReference type="EMBL" id="CAADFA010000908">
    <property type="protein sequence ID" value="VFJ76081.1"/>
    <property type="molecule type" value="Genomic_DNA"/>
</dbReference>
<evidence type="ECO:0000313" key="2">
    <source>
        <dbReference type="EMBL" id="VFJ76081.1"/>
    </source>
</evidence>
<evidence type="ECO:0000313" key="1">
    <source>
        <dbReference type="EMBL" id="VFJ63755.1"/>
    </source>
</evidence>
<protein>
    <submittedName>
        <fullName evidence="3">Uncharacterized protein</fullName>
    </submittedName>
</protein>
<gene>
    <name evidence="1" type="ORF">BECKFM1743A_GA0114220_103401</name>
    <name evidence="3" type="ORF">BECKFM1743B_GA0114221_103441</name>
    <name evidence="2" type="ORF">BECKFM1743C_GA0114222_109081</name>
</gene>
<evidence type="ECO:0000313" key="3">
    <source>
        <dbReference type="EMBL" id="VFK14880.1"/>
    </source>
</evidence>